<dbReference type="GO" id="GO:0005507">
    <property type="term" value="F:copper ion binding"/>
    <property type="evidence" value="ECO:0007669"/>
    <property type="project" value="InterPro"/>
</dbReference>
<dbReference type="PROSITE" id="PS00078">
    <property type="entry name" value="COX2"/>
    <property type="match status" value="1"/>
</dbReference>
<dbReference type="GO" id="GO:0016491">
    <property type="term" value="F:oxidoreductase activity"/>
    <property type="evidence" value="ECO:0007669"/>
    <property type="project" value="InterPro"/>
</dbReference>
<keyword evidence="6" id="KW-0479">Metal-binding</keyword>
<dbReference type="CDD" id="cd13918">
    <property type="entry name" value="CuRO_HCO_II_like_6"/>
    <property type="match status" value="1"/>
</dbReference>
<feature type="transmembrane region" description="Helical" evidence="12">
    <location>
        <begin position="69"/>
        <end position="94"/>
    </location>
</feature>
<dbReference type="Pfam" id="PF00116">
    <property type="entry name" value="COX2"/>
    <property type="match status" value="1"/>
</dbReference>
<dbReference type="GO" id="GO:0016020">
    <property type="term" value="C:membrane"/>
    <property type="evidence" value="ECO:0007669"/>
    <property type="project" value="UniProtKB-SubCell"/>
</dbReference>
<dbReference type="STRING" id="1227454.C446_09598"/>
<dbReference type="InterPro" id="IPR008972">
    <property type="entry name" value="Cupredoxin"/>
</dbReference>
<evidence type="ECO:0000256" key="4">
    <source>
        <dbReference type="ARBA" id="ARBA00022660"/>
    </source>
</evidence>
<reference evidence="14 15" key="1">
    <citation type="journal article" date="2014" name="PLoS Genet.">
        <title>Phylogenetically driven sequencing of extremely halophilic archaea reveals strategies for static and dynamic osmo-response.</title>
        <authorList>
            <person name="Becker E.A."/>
            <person name="Seitzer P.M."/>
            <person name="Tritt A."/>
            <person name="Larsen D."/>
            <person name="Krusor M."/>
            <person name="Yao A.I."/>
            <person name="Wu D."/>
            <person name="Madern D."/>
            <person name="Eisen J.A."/>
            <person name="Darling A.E."/>
            <person name="Facciotti M.T."/>
        </authorList>
    </citation>
    <scope>NUCLEOTIDE SEQUENCE [LARGE SCALE GENOMIC DNA]</scope>
    <source>
        <strain evidence="14 15">JCM 10879</strain>
    </source>
</reference>
<dbReference type="eggNOG" id="arCOG01235">
    <property type="taxonomic scope" value="Archaea"/>
</dbReference>
<dbReference type="GO" id="GO:0004129">
    <property type="term" value="F:cytochrome-c oxidase activity"/>
    <property type="evidence" value="ECO:0007669"/>
    <property type="project" value="InterPro"/>
</dbReference>
<evidence type="ECO:0000256" key="1">
    <source>
        <dbReference type="ARBA" id="ARBA00004141"/>
    </source>
</evidence>
<evidence type="ECO:0000256" key="3">
    <source>
        <dbReference type="ARBA" id="ARBA00022448"/>
    </source>
</evidence>
<dbReference type="InterPro" id="IPR045187">
    <property type="entry name" value="CcO_II"/>
</dbReference>
<evidence type="ECO:0000256" key="8">
    <source>
        <dbReference type="ARBA" id="ARBA00022989"/>
    </source>
</evidence>
<feature type="transmembrane region" description="Helical" evidence="12">
    <location>
        <begin position="15"/>
        <end position="36"/>
    </location>
</feature>
<keyword evidence="8 12" id="KW-1133">Transmembrane helix</keyword>
<evidence type="ECO:0000256" key="9">
    <source>
        <dbReference type="ARBA" id="ARBA00023008"/>
    </source>
</evidence>
<dbReference type="Gene3D" id="2.60.40.420">
    <property type="entry name" value="Cupredoxins - blue copper proteins"/>
    <property type="match status" value="1"/>
</dbReference>
<dbReference type="PROSITE" id="PS50857">
    <property type="entry name" value="COX2_CUA"/>
    <property type="match status" value="1"/>
</dbReference>
<keyword evidence="10 12" id="KW-0472">Membrane</keyword>
<dbReference type="EMBL" id="AOMA01000091">
    <property type="protein sequence ID" value="EMA38764.1"/>
    <property type="molecule type" value="Genomic_DNA"/>
</dbReference>
<sequence length="347" mass="38892">MEVVPRTRIDVFEDIFLVFLGLGTLVGIVVVAYTLYNAYKYRDTEDRPEDEDLPSVGELPTGGKGGKKLFLSFGLSAIIVISLVVWTYGMLLYVEDPGFDNPDDDAIEIDVEGWAFDWGYEYDNGLEQTSFDDDGLVIPADTPILIEVTANDVWHTFGISDLRVKADAIPGEYDETWFVAEEPGNYTAECFELCGPGHSDMDSPVTVMEPDAYEEWVDEQLTMTITLEDEDEQRVTDGFELSLEHQNDAEFEDDLSFTFADDEFENGSITIDDIEQGGPYDVEITFEDDQFENVEDTISFDGPVDETYTLETPGEDEDEDEDEGDGDEGDEETDNETDETNDGGDDE</sequence>
<comment type="subcellular location">
    <subcellularLocation>
        <location evidence="1">Membrane</location>
        <topology evidence="1">Multi-pass membrane protein</topology>
    </subcellularLocation>
</comment>
<protein>
    <submittedName>
        <fullName evidence="14">Cytochrome C oxidase subunit II</fullName>
    </submittedName>
</protein>
<dbReference type="InterPro" id="IPR001505">
    <property type="entry name" value="Copper_CuA"/>
</dbReference>
<gene>
    <name evidence="14" type="ORF">C446_09598</name>
</gene>
<evidence type="ECO:0000256" key="11">
    <source>
        <dbReference type="SAM" id="MobiDB-lite"/>
    </source>
</evidence>
<keyword evidence="9" id="KW-0186">Copper</keyword>
<keyword evidence="7" id="KW-0249">Electron transport</keyword>
<evidence type="ECO:0000259" key="13">
    <source>
        <dbReference type="PROSITE" id="PS50857"/>
    </source>
</evidence>
<evidence type="ECO:0000313" key="14">
    <source>
        <dbReference type="EMBL" id="EMA38764.1"/>
    </source>
</evidence>
<comment type="similarity">
    <text evidence="2">Belongs to the cytochrome c oxidase subunit 2 family.</text>
</comment>
<evidence type="ECO:0000256" key="12">
    <source>
        <dbReference type="SAM" id="Phobius"/>
    </source>
</evidence>
<keyword evidence="15" id="KW-1185">Reference proteome</keyword>
<dbReference type="SUPFAM" id="SSF49503">
    <property type="entry name" value="Cupredoxins"/>
    <property type="match status" value="1"/>
</dbReference>
<keyword evidence="5 12" id="KW-0812">Transmembrane</keyword>
<feature type="compositionally biased region" description="Acidic residues" evidence="11">
    <location>
        <begin position="313"/>
        <end position="347"/>
    </location>
</feature>
<evidence type="ECO:0000256" key="6">
    <source>
        <dbReference type="ARBA" id="ARBA00022723"/>
    </source>
</evidence>
<evidence type="ECO:0000256" key="5">
    <source>
        <dbReference type="ARBA" id="ARBA00022692"/>
    </source>
</evidence>
<organism evidence="14 15">
    <name type="scientific">Halobiforma nitratireducens JCM 10879</name>
    <dbReference type="NCBI Taxonomy" id="1227454"/>
    <lineage>
        <taxon>Archaea</taxon>
        <taxon>Methanobacteriati</taxon>
        <taxon>Methanobacteriota</taxon>
        <taxon>Stenosarchaea group</taxon>
        <taxon>Halobacteria</taxon>
        <taxon>Halobacteriales</taxon>
        <taxon>Natrialbaceae</taxon>
        <taxon>Halobiforma</taxon>
    </lineage>
</organism>
<evidence type="ECO:0000313" key="15">
    <source>
        <dbReference type="Proteomes" id="UP000011607"/>
    </source>
</evidence>
<dbReference type="PRINTS" id="PR01166">
    <property type="entry name" value="CYCOXIDASEII"/>
</dbReference>
<dbReference type="InterPro" id="IPR002429">
    <property type="entry name" value="CcO_II-like_C"/>
</dbReference>
<accession>M0M2D0</accession>
<dbReference type="GO" id="GO:0042773">
    <property type="term" value="P:ATP synthesis coupled electron transport"/>
    <property type="evidence" value="ECO:0007669"/>
    <property type="project" value="TreeGrafter"/>
</dbReference>
<keyword evidence="4" id="KW-0679">Respiratory chain</keyword>
<feature type="region of interest" description="Disordered" evidence="11">
    <location>
        <begin position="297"/>
        <end position="347"/>
    </location>
</feature>
<name>M0M2D0_9EURY</name>
<dbReference type="NCBIfam" id="TIGR02866">
    <property type="entry name" value="CoxB"/>
    <property type="match status" value="1"/>
</dbReference>
<proteinExistence type="inferred from homology"/>
<dbReference type="PATRIC" id="fig|1227454.3.peg.1954"/>
<evidence type="ECO:0000256" key="2">
    <source>
        <dbReference type="ARBA" id="ARBA00007866"/>
    </source>
</evidence>
<dbReference type="OrthoDB" id="3372at2157"/>
<dbReference type="Proteomes" id="UP000011607">
    <property type="component" value="Unassembled WGS sequence"/>
</dbReference>
<dbReference type="InterPro" id="IPR014222">
    <property type="entry name" value="Cyt_c_oxidase_su2"/>
</dbReference>
<dbReference type="PANTHER" id="PTHR22888:SF9">
    <property type="entry name" value="CYTOCHROME C OXIDASE SUBUNIT 2"/>
    <property type="match status" value="1"/>
</dbReference>
<dbReference type="PANTHER" id="PTHR22888">
    <property type="entry name" value="CYTOCHROME C OXIDASE, SUBUNIT II"/>
    <property type="match status" value="1"/>
</dbReference>
<feature type="domain" description="Cytochrome oxidase subunit II copper A binding" evidence="13">
    <location>
        <begin position="104"/>
        <end position="219"/>
    </location>
</feature>
<evidence type="ECO:0000256" key="7">
    <source>
        <dbReference type="ARBA" id="ARBA00022982"/>
    </source>
</evidence>
<keyword evidence="3" id="KW-0813">Transport</keyword>
<evidence type="ECO:0000256" key="10">
    <source>
        <dbReference type="ARBA" id="ARBA00023136"/>
    </source>
</evidence>
<dbReference type="AlphaFoldDB" id="M0M2D0"/>
<comment type="caution">
    <text evidence="14">The sequence shown here is derived from an EMBL/GenBank/DDBJ whole genome shotgun (WGS) entry which is preliminary data.</text>
</comment>
<dbReference type="RefSeq" id="WP_006672837.1">
    <property type="nucleotide sequence ID" value="NZ_AOMA01000091.1"/>
</dbReference>